<sequence length="120" mass="13056">MKSISIKLCALLLCVGASSVFAGGKIPVCKSVIPAAEREDYRDAKVEAVAGRGTVFNNNEKLLPAAGKNETYREYDLGMNQAGGRGAHRLVLLVLGGEKNQVLDQYYTDTHYSSFCEVRQ</sequence>
<name>A0A7X0BQ99_9PSED</name>
<accession>A0A7X0BQ99</accession>
<evidence type="ECO:0000256" key="3">
    <source>
        <dbReference type="SAM" id="SignalP"/>
    </source>
</evidence>
<dbReference type="RefSeq" id="WP_184680708.1">
    <property type="nucleotide sequence ID" value="NZ_JACHLL010000001.1"/>
</dbReference>
<feature type="signal peptide" evidence="3">
    <location>
        <begin position="1"/>
        <end position="22"/>
    </location>
</feature>
<evidence type="ECO:0000256" key="2">
    <source>
        <dbReference type="ARBA" id="ARBA00022801"/>
    </source>
</evidence>
<organism evidence="4 5">
    <name type="scientific">Pseudomonas fluvialis</name>
    <dbReference type="NCBI Taxonomy" id="1793966"/>
    <lineage>
        <taxon>Bacteria</taxon>
        <taxon>Pseudomonadati</taxon>
        <taxon>Pseudomonadota</taxon>
        <taxon>Gammaproteobacteria</taxon>
        <taxon>Pseudomonadales</taxon>
        <taxon>Pseudomonadaceae</taxon>
        <taxon>Pseudomonas</taxon>
    </lineage>
</organism>
<protein>
    <submittedName>
        <fullName evidence="4">Uncharacterized protein</fullName>
    </submittedName>
</protein>
<dbReference type="GO" id="GO:0004521">
    <property type="term" value="F:RNA endonuclease activity"/>
    <property type="evidence" value="ECO:0007669"/>
    <property type="project" value="InterPro"/>
</dbReference>
<proteinExistence type="predicted"/>
<gene>
    <name evidence="4" type="ORF">HNP49_000738</name>
</gene>
<dbReference type="InterPro" id="IPR000026">
    <property type="entry name" value="N1-like"/>
</dbReference>
<evidence type="ECO:0000313" key="4">
    <source>
        <dbReference type="EMBL" id="MBB6340588.1"/>
    </source>
</evidence>
<keyword evidence="5" id="KW-1185">Reference proteome</keyword>
<dbReference type="SUPFAM" id="SSF53933">
    <property type="entry name" value="Microbial ribonucleases"/>
    <property type="match status" value="1"/>
</dbReference>
<evidence type="ECO:0000256" key="1">
    <source>
        <dbReference type="ARBA" id="ARBA00022722"/>
    </source>
</evidence>
<comment type="caution">
    <text evidence="4">The sequence shown here is derived from an EMBL/GenBank/DDBJ whole genome shotgun (WGS) entry which is preliminary data.</text>
</comment>
<dbReference type="Proteomes" id="UP000557193">
    <property type="component" value="Unassembled WGS sequence"/>
</dbReference>
<dbReference type="EMBL" id="JACHLL010000001">
    <property type="protein sequence ID" value="MBB6340588.1"/>
    <property type="molecule type" value="Genomic_DNA"/>
</dbReference>
<dbReference type="GO" id="GO:0016787">
    <property type="term" value="F:hydrolase activity"/>
    <property type="evidence" value="ECO:0007669"/>
    <property type="project" value="UniProtKB-KW"/>
</dbReference>
<dbReference type="Gene3D" id="3.10.450.30">
    <property type="entry name" value="Microbial ribonucleases"/>
    <property type="match status" value="1"/>
</dbReference>
<reference evidence="4 5" key="1">
    <citation type="submission" date="2020-08" db="EMBL/GenBank/DDBJ databases">
        <title>Functional genomics of gut bacteria from endangered species of beetles.</title>
        <authorList>
            <person name="Carlos-Shanley C."/>
        </authorList>
    </citation>
    <scope>NUCLEOTIDE SEQUENCE [LARGE SCALE GENOMIC DNA]</scope>
    <source>
        <strain evidence="4 5">S00202</strain>
    </source>
</reference>
<keyword evidence="3" id="KW-0732">Signal</keyword>
<dbReference type="GO" id="GO:0003723">
    <property type="term" value="F:RNA binding"/>
    <property type="evidence" value="ECO:0007669"/>
    <property type="project" value="InterPro"/>
</dbReference>
<dbReference type="AlphaFoldDB" id="A0A7X0BQ99"/>
<dbReference type="InterPro" id="IPR016191">
    <property type="entry name" value="Ribonuclease/ribotoxin"/>
</dbReference>
<keyword evidence="2" id="KW-0378">Hydrolase</keyword>
<keyword evidence="1" id="KW-0540">Nuclease</keyword>
<dbReference type="Pfam" id="PF00545">
    <property type="entry name" value="Ribonuclease"/>
    <property type="match status" value="1"/>
</dbReference>
<evidence type="ECO:0000313" key="5">
    <source>
        <dbReference type="Proteomes" id="UP000557193"/>
    </source>
</evidence>
<feature type="chain" id="PRO_5030725587" evidence="3">
    <location>
        <begin position="23"/>
        <end position="120"/>
    </location>
</feature>